<accession>A0A1Z4LIM9</accession>
<dbReference type="Proteomes" id="UP000218418">
    <property type="component" value="Chromosome"/>
</dbReference>
<protein>
    <submittedName>
        <fullName evidence="1">Uncharacterized protein</fullName>
    </submittedName>
</protein>
<dbReference type="AlphaFoldDB" id="A0A1Z4LIM9"/>
<evidence type="ECO:0000313" key="1">
    <source>
        <dbReference type="EMBL" id="BAY81093.1"/>
    </source>
</evidence>
<reference evidence="1 2" key="1">
    <citation type="submission" date="2017-06" db="EMBL/GenBank/DDBJ databases">
        <title>Genome sequencing of cyanobaciteial culture collection at National Institute for Environmental Studies (NIES).</title>
        <authorList>
            <person name="Hirose Y."/>
            <person name="Shimura Y."/>
            <person name="Fujisawa T."/>
            <person name="Nakamura Y."/>
            <person name="Kawachi M."/>
        </authorList>
    </citation>
    <scope>NUCLEOTIDE SEQUENCE [LARGE SCALE GENOMIC DNA]</scope>
    <source>
        <strain evidence="1 2">NIES-267</strain>
    </source>
</reference>
<dbReference type="EMBL" id="AP018227">
    <property type="protein sequence ID" value="BAY81093.1"/>
    <property type="molecule type" value="Genomic_DNA"/>
</dbReference>
<proteinExistence type="predicted"/>
<evidence type="ECO:0000313" key="2">
    <source>
        <dbReference type="Proteomes" id="UP000218418"/>
    </source>
</evidence>
<dbReference type="OrthoDB" id="513405at2"/>
<gene>
    <name evidence="1" type="ORF">NIES267_05580</name>
</gene>
<name>A0A1Z4LIM9_9CYAN</name>
<keyword evidence="2" id="KW-1185">Reference proteome</keyword>
<organism evidence="1 2">
    <name type="scientific">Calothrix parasitica NIES-267</name>
    <dbReference type="NCBI Taxonomy" id="1973488"/>
    <lineage>
        <taxon>Bacteria</taxon>
        <taxon>Bacillati</taxon>
        <taxon>Cyanobacteriota</taxon>
        <taxon>Cyanophyceae</taxon>
        <taxon>Nostocales</taxon>
        <taxon>Calotrichaceae</taxon>
        <taxon>Calothrix</taxon>
    </lineage>
</organism>
<sequence length="132" mass="15591">MTHDAEHITEYLNIPCFYMFPEFERWIHFAVCDEEETSPILVVTDDPCTRFTYVNITSMVLTTIECYEKEIIIFGEYGTEFNGSLTDESLNVESDELDEYLDAREEFEKILNKNNSMFNQQAIPQKYNIEIE</sequence>